<keyword evidence="4" id="KW-1185">Reference proteome</keyword>
<dbReference type="GO" id="GO:1905515">
    <property type="term" value="P:non-motile cilium assembly"/>
    <property type="evidence" value="ECO:0007669"/>
    <property type="project" value="InterPro"/>
</dbReference>
<gene>
    <name evidence="3" type="ORF">NQ314_002798</name>
</gene>
<dbReference type="Gene3D" id="1.25.40.10">
    <property type="entry name" value="Tetratricopeptide repeat domain"/>
    <property type="match status" value="2"/>
</dbReference>
<evidence type="ECO:0000256" key="1">
    <source>
        <dbReference type="PROSITE-ProRule" id="PRU00339"/>
    </source>
</evidence>
<sequence>MDPMYLALSLFRRRRYDKCVDICTSILDKQPLDQAAWCLKMRALTERVYVDDIESEEISETDFLDDNAVATAPRPGTSMKTAEQPKTGALGSRPRTATGRPISGVARPGTQTRPGSALDRLRTARPVTGQSARAIRLGTAAMLSQKDGPFIQVSRLNISKYAKNSSLSKPLFEYLFYHEGDVRNAMELAVQATQFCEFKDWWWKVQLAKCYIALNLIREAEQQLRSALNQQYHVETFIRLTRIYIRLDQPLSATEISKSGLDIFPKDVSIMTELARLSEALNDTPSSAAGDVELAIQCLTLCLSSDSTHASAFNNLAVLHHKMGRINLAKAYLTSAKELEPNLAEPQANMEFLQNE</sequence>
<evidence type="ECO:0000256" key="2">
    <source>
        <dbReference type="SAM" id="MobiDB-lite"/>
    </source>
</evidence>
<dbReference type="AlphaFoldDB" id="A0AAV8ZN79"/>
<dbReference type="GO" id="GO:0097730">
    <property type="term" value="C:non-motile cilium"/>
    <property type="evidence" value="ECO:0007669"/>
    <property type="project" value="TreeGrafter"/>
</dbReference>
<dbReference type="EMBL" id="JANEYF010000851">
    <property type="protein sequence ID" value="KAJ8967484.1"/>
    <property type="molecule type" value="Genomic_DNA"/>
</dbReference>
<evidence type="ECO:0000313" key="4">
    <source>
        <dbReference type="Proteomes" id="UP001162156"/>
    </source>
</evidence>
<dbReference type="PANTHER" id="PTHR44177">
    <property type="entry name" value="TETRATRICOPEPTIDE REPEAT PROTEIN 8"/>
    <property type="match status" value="1"/>
</dbReference>
<evidence type="ECO:0000313" key="3">
    <source>
        <dbReference type="EMBL" id="KAJ8967484.1"/>
    </source>
</evidence>
<dbReference type="Pfam" id="PF13181">
    <property type="entry name" value="TPR_8"/>
    <property type="match status" value="1"/>
</dbReference>
<reference evidence="3" key="1">
    <citation type="journal article" date="2023" name="Insect Mol. Biol.">
        <title>Genome sequencing provides insights into the evolution of gene families encoding plant cell wall-degrading enzymes in longhorned beetles.</title>
        <authorList>
            <person name="Shin N.R."/>
            <person name="Okamura Y."/>
            <person name="Kirsch R."/>
            <person name="Pauchet Y."/>
        </authorList>
    </citation>
    <scope>NUCLEOTIDE SEQUENCE</scope>
    <source>
        <strain evidence="3">RBIC_L_NR</strain>
    </source>
</reference>
<organism evidence="3 4">
    <name type="scientific">Rhamnusium bicolor</name>
    <dbReference type="NCBI Taxonomy" id="1586634"/>
    <lineage>
        <taxon>Eukaryota</taxon>
        <taxon>Metazoa</taxon>
        <taxon>Ecdysozoa</taxon>
        <taxon>Arthropoda</taxon>
        <taxon>Hexapoda</taxon>
        <taxon>Insecta</taxon>
        <taxon>Pterygota</taxon>
        <taxon>Neoptera</taxon>
        <taxon>Endopterygota</taxon>
        <taxon>Coleoptera</taxon>
        <taxon>Polyphaga</taxon>
        <taxon>Cucujiformia</taxon>
        <taxon>Chrysomeloidea</taxon>
        <taxon>Cerambycidae</taxon>
        <taxon>Lepturinae</taxon>
        <taxon>Rhagiini</taxon>
        <taxon>Rhamnusium</taxon>
    </lineage>
</organism>
<dbReference type="InterPro" id="IPR028796">
    <property type="entry name" value="BBS8"/>
</dbReference>
<feature type="region of interest" description="Disordered" evidence="2">
    <location>
        <begin position="71"/>
        <end position="116"/>
    </location>
</feature>
<comment type="caution">
    <text evidence="3">The sequence shown here is derived from an EMBL/GenBank/DDBJ whole genome shotgun (WGS) entry which is preliminary data.</text>
</comment>
<dbReference type="InterPro" id="IPR019734">
    <property type="entry name" value="TPR_rpt"/>
</dbReference>
<dbReference type="GO" id="GO:0036064">
    <property type="term" value="C:ciliary basal body"/>
    <property type="evidence" value="ECO:0007669"/>
    <property type="project" value="TreeGrafter"/>
</dbReference>
<dbReference type="SUPFAM" id="SSF48452">
    <property type="entry name" value="TPR-like"/>
    <property type="match status" value="1"/>
</dbReference>
<evidence type="ECO:0008006" key="5">
    <source>
        <dbReference type="Google" id="ProtNLM"/>
    </source>
</evidence>
<dbReference type="PANTHER" id="PTHR44177:SF1">
    <property type="entry name" value="TETRATRICOPEPTIDE REPEAT PROTEIN 8"/>
    <property type="match status" value="1"/>
</dbReference>
<accession>A0AAV8ZN79</accession>
<dbReference type="CDD" id="cd21341">
    <property type="entry name" value="TTC8_N"/>
    <property type="match status" value="1"/>
</dbReference>
<dbReference type="Proteomes" id="UP001162156">
    <property type="component" value="Unassembled WGS sequence"/>
</dbReference>
<keyword evidence="1" id="KW-0802">TPR repeat</keyword>
<protein>
    <recommendedName>
        <fullName evidence="5">Tetratricopeptide repeat protein 8</fullName>
    </recommendedName>
</protein>
<dbReference type="GO" id="GO:0034464">
    <property type="term" value="C:BBSome"/>
    <property type="evidence" value="ECO:0007669"/>
    <property type="project" value="InterPro"/>
</dbReference>
<dbReference type="InterPro" id="IPR011990">
    <property type="entry name" value="TPR-like_helical_dom_sf"/>
</dbReference>
<name>A0AAV8ZN79_9CUCU</name>
<proteinExistence type="predicted"/>
<dbReference type="SMART" id="SM00028">
    <property type="entry name" value="TPR"/>
    <property type="match status" value="2"/>
</dbReference>
<dbReference type="PROSITE" id="PS50005">
    <property type="entry name" value="TPR"/>
    <property type="match status" value="1"/>
</dbReference>
<feature type="repeat" description="TPR" evidence="1">
    <location>
        <begin position="310"/>
        <end position="343"/>
    </location>
</feature>